<dbReference type="GeneID" id="111113130"/>
<gene>
    <name evidence="4" type="primary">LOC111113130</name>
</gene>
<dbReference type="AlphaFoldDB" id="A0A8B8BU01"/>
<feature type="repeat" description="ANK" evidence="1">
    <location>
        <begin position="86"/>
        <end position="118"/>
    </location>
</feature>
<dbReference type="PRINTS" id="PR01415">
    <property type="entry name" value="ANKYRIN"/>
</dbReference>
<dbReference type="RefSeq" id="XP_022306842.1">
    <property type="nucleotide sequence ID" value="XM_022451134.1"/>
</dbReference>
<name>A0A8B8BU01_CRAVI</name>
<dbReference type="InterPro" id="IPR036770">
    <property type="entry name" value="Ankyrin_rpt-contain_sf"/>
</dbReference>
<proteinExistence type="predicted"/>
<dbReference type="Gene3D" id="1.25.40.20">
    <property type="entry name" value="Ankyrin repeat-containing domain"/>
    <property type="match status" value="1"/>
</dbReference>
<evidence type="ECO:0000313" key="4">
    <source>
        <dbReference type="RefSeq" id="XP_022306842.1"/>
    </source>
</evidence>
<dbReference type="Pfam" id="PF12796">
    <property type="entry name" value="Ank_2"/>
    <property type="match status" value="1"/>
</dbReference>
<dbReference type="SUPFAM" id="SSF48403">
    <property type="entry name" value="Ankyrin repeat"/>
    <property type="match status" value="1"/>
</dbReference>
<feature type="region of interest" description="Disordered" evidence="2">
    <location>
        <begin position="552"/>
        <end position="581"/>
    </location>
</feature>
<dbReference type="InterPro" id="IPR002110">
    <property type="entry name" value="Ankyrin_rpt"/>
</dbReference>
<dbReference type="KEGG" id="cvn:111113130"/>
<dbReference type="Gene3D" id="2.60.220.30">
    <property type="match status" value="1"/>
</dbReference>
<dbReference type="PROSITE" id="PS50088">
    <property type="entry name" value="ANK_REPEAT"/>
    <property type="match status" value="3"/>
</dbReference>
<dbReference type="PANTHER" id="PTHR24176">
    <property type="entry name" value="ANKYRIN REPEAT DOMAIN-CONTAINING PROTEIN 31-RELATED"/>
    <property type="match status" value="1"/>
</dbReference>
<evidence type="ECO:0000313" key="3">
    <source>
        <dbReference type="Proteomes" id="UP000694844"/>
    </source>
</evidence>
<keyword evidence="3" id="KW-1185">Reference proteome</keyword>
<dbReference type="PROSITE" id="PS50297">
    <property type="entry name" value="ANK_REP_REGION"/>
    <property type="match status" value="3"/>
</dbReference>
<protein>
    <submittedName>
        <fullName evidence="4">Uncharacterized protein LOC111113130 isoform X1</fullName>
    </submittedName>
</protein>
<reference evidence="4" key="1">
    <citation type="submission" date="2025-08" db="UniProtKB">
        <authorList>
            <consortium name="RefSeq"/>
        </authorList>
    </citation>
    <scope>IDENTIFICATION</scope>
    <source>
        <tissue evidence="4">Whole sample</tissue>
    </source>
</reference>
<keyword evidence="1" id="KW-0040">ANK repeat</keyword>
<sequence>MGDPEVASSSTGDNQREKDILAIRLLRAIREKKVSEAKKILEEKPNILFKDKDGCQCLHFAAQEGVLDLVKLLLEEGAHVNCFDHNGQSPLHKAASRGHLDVVIHLVASGAQVGSLDWANHTPFEKAVISRSVEVVEVLLTFGAEPNLQDWTWAMGNLGEKEKKIQDLITQHVPLVPGYKYEGIQFEVVCVKPNEDHVLAKLNLTVKAIDVRSSFIFFCRKMQSEYTTLKSLLNEDQTAYSDMFEIRTWGVTRKTLAFALKIEGVPKLNEHLHVVSPNGSIGRVDNHVKNEDENTTEVTLTLKMNTRGPTQFAIVSVFKKETFAISTDEAKIVPASEPDAEIDIPKGAFEKAAELQLNVVDTQDVNEDEEDESGPLLMTNVIDMSMSDGQQPKEEIVMKLPIHNKGGVEEEMCVLATSEEDPDDEDDWEVIEAERDAKGKAAVFRIKHFSIYAGANKKKVLEDKKAITEAISRSMRKERKVEFKIYTRLDQDRGKFQFILECWAPKKLRKGGKSKFETDGCEAVAAPSDPFIVEENQTFKLSFKGNCRKLTSERKTKEKDDEDEEKDTNDENDNEENDEEDFAVLDYNGKKGYTYTIIDMIVLDTEKPNGKVFIEKEMRKVEEISQAVTDTGGLCKGKEKEIIVQKTSLYYEDLVEVGFGIKLPPPPKPFREPTNVQIESLKEEKKLTEFLDKVDAEFPSFVPGLDMKNLSSIALQLDTEEAKLFGKNLGLQNEVIEEYMKTPFGAVFMIRQYRGKRPHYSQKISIRRALEVIDRHDLVHLIMPPEEEKMNKAKADDKAENDMPKTTTNDDNIEEEHTEEETQKTSNDDVLEKEKLEDNPDKSKTMNTEKDVTEETVHSGDDVPNE</sequence>
<evidence type="ECO:0000256" key="2">
    <source>
        <dbReference type="SAM" id="MobiDB-lite"/>
    </source>
</evidence>
<organism evidence="3 4">
    <name type="scientific">Crassostrea virginica</name>
    <name type="common">Eastern oyster</name>
    <dbReference type="NCBI Taxonomy" id="6565"/>
    <lineage>
        <taxon>Eukaryota</taxon>
        <taxon>Metazoa</taxon>
        <taxon>Spiralia</taxon>
        <taxon>Lophotrochozoa</taxon>
        <taxon>Mollusca</taxon>
        <taxon>Bivalvia</taxon>
        <taxon>Autobranchia</taxon>
        <taxon>Pteriomorphia</taxon>
        <taxon>Ostreida</taxon>
        <taxon>Ostreoidea</taxon>
        <taxon>Ostreidae</taxon>
        <taxon>Crassostrea</taxon>
    </lineage>
</organism>
<dbReference type="PANTHER" id="PTHR24176:SF14">
    <property type="entry name" value="ANKYRIN REPEAT DOMAIN-CONTAINING PROTEIN 31"/>
    <property type="match status" value="1"/>
</dbReference>
<feature type="compositionally biased region" description="Basic and acidic residues" evidence="2">
    <location>
        <begin position="820"/>
        <end position="866"/>
    </location>
</feature>
<feature type="region of interest" description="Disordered" evidence="2">
    <location>
        <begin position="783"/>
        <end position="866"/>
    </location>
</feature>
<dbReference type="Proteomes" id="UP000694844">
    <property type="component" value="Chromosome 9"/>
</dbReference>
<feature type="repeat" description="ANK" evidence="1">
    <location>
        <begin position="119"/>
        <end position="151"/>
    </location>
</feature>
<dbReference type="OrthoDB" id="6135813at2759"/>
<feature type="compositionally biased region" description="Basic and acidic residues" evidence="2">
    <location>
        <begin position="786"/>
        <end position="803"/>
    </location>
</feature>
<feature type="compositionally biased region" description="Acidic residues" evidence="2">
    <location>
        <begin position="560"/>
        <end position="581"/>
    </location>
</feature>
<feature type="repeat" description="ANK" evidence="1">
    <location>
        <begin position="53"/>
        <end position="85"/>
    </location>
</feature>
<dbReference type="InterPro" id="IPR042334">
    <property type="entry name" value="ANKRD31"/>
</dbReference>
<accession>A0A8B8BU01</accession>
<dbReference type="SMART" id="SM00248">
    <property type="entry name" value="ANK"/>
    <property type="match status" value="3"/>
</dbReference>
<evidence type="ECO:0000256" key="1">
    <source>
        <dbReference type="PROSITE-ProRule" id="PRU00023"/>
    </source>
</evidence>